<reference evidence="1" key="1">
    <citation type="journal article" date="2015" name="Nature">
        <title>Complex archaea that bridge the gap between prokaryotes and eukaryotes.</title>
        <authorList>
            <person name="Spang A."/>
            <person name="Saw J.H."/>
            <person name="Jorgensen S.L."/>
            <person name="Zaremba-Niedzwiedzka K."/>
            <person name="Martijn J."/>
            <person name="Lind A.E."/>
            <person name="van Eijk R."/>
            <person name="Schleper C."/>
            <person name="Guy L."/>
            <person name="Ettema T.J."/>
        </authorList>
    </citation>
    <scope>NUCLEOTIDE SEQUENCE</scope>
</reference>
<dbReference type="InterPro" id="IPR008767">
    <property type="entry name" value="Phage_SPP1_head-tail_adaptor"/>
</dbReference>
<dbReference type="Gene3D" id="2.40.10.270">
    <property type="entry name" value="Bacteriophage SPP1 head-tail adaptor protein"/>
    <property type="match status" value="1"/>
</dbReference>
<dbReference type="NCBIfam" id="TIGR01563">
    <property type="entry name" value="gp16_SPP1"/>
    <property type="match status" value="1"/>
</dbReference>
<sequence length="111" mass="12409">MRAGQLRHRIKIQQNDGKADRLAAAGDVPDWTTIEPVQARVESLTGQEKIEGGQNRGEATHRVTLRHRTDVTEKHQLLWESQTLGDVALDIEAIIPADRPTEIVLLCKRVA</sequence>
<evidence type="ECO:0008006" key="2">
    <source>
        <dbReference type="Google" id="ProtNLM"/>
    </source>
</evidence>
<name>A0A0F9RZH1_9ZZZZ</name>
<proteinExistence type="predicted"/>
<dbReference type="InterPro" id="IPR038666">
    <property type="entry name" value="SSP1_head-tail_sf"/>
</dbReference>
<protein>
    <recommendedName>
        <fullName evidence="2">Phage head-tail adaptor</fullName>
    </recommendedName>
</protein>
<comment type="caution">
    <text evidence="1">The sequence shown here is derived from an EMBL/GenBank/DDBJ whole genome shotgun (WGS) entry which is preliminary data.</text>
</comment>
<evidence type="ECO:0000313" key="1">
    <source>
        <dbReference type="EMBL" id="KKN55342.1"/>
    </source>
</evidence>
<dbReference type="EMBL" id="LAZR01000889">
    <property type="protein sequence ID" value="KKN55342.1"/>
    <property type="molecule type" value="Genomic_DNA"/>
</dbReference>
<dbReference type="Pfam" id="PF05521">
    <property type="entry name" value="Phage_HCP"/>
    <property type="match status" value="1"/>
</dbReference>
<accession>A0A0F9RZH1</accession>
<organism evidence="1">
    <name type="scientific">marine sediment metagenome</name>
    <dbReference type="NCBI Taxonomy" id="412755"/>
    <lineage>
        <taxon>unclassified sequences</taxon>
        <taxon>metagenomes</taxon>
        <taxon>ecological metagenomes</taxon>
    </lineage>
</organism>
<gene>
    <name evidence="1" type="ORF">LCGC14_0583320</name>
</gene>
<dbReference type="AlphaFoldDB" id="A0A0F9RZH1"/>